<organism evidence="4 5">
    <name type="scientific">Limulus polyphemus</name>
    <name type="common">Atlantic horseshoe crab</name>
    <dbReference type="NCBI Taxonomy" id="6850"/>
    <lineage>
        <taxon>Eukaryota</taxon>
        <taxon>Metazoa</taxon>
        <taxon>Ecdysozoa</taxon>
        <taxon>Arthropoda</taxon>
        <taxon>Chelicerata</taxon>
        <taxon>Merostomata</taxon>
        <taxon>Xiphosura</taxon>
        <taxon>Limulidae</taxon>
        <taxon>Limulus</taxon>
    </lineage>
</organism>
<dbReference type="InterPro" id="IPR001478">
    <property type="entry name" value="PDZ"/>
</dbReference>
<dbReference type="InterPro" id="IPR035892">
    <property type="entry name" value="C2_domain_sf"/>
</dbReference>
<feature type="region of interest" description="Disordered" evidence="1">
    <location>
        <begin position="1064"/>
        <end position="1084"/>
    </location>
</feature>
<accession>A0ABM1T5J4</accession>
<dbReference type="PROSITE" id="PS50004">
    <property type="entry name" value="C2"/>
    <property type="match status" value="1"/>
</dbReference>
<evidence type="ECO:0000259" key="3">
    <source>
        <dbReference type="PROSITE" id="PS50106"/>
    </source>
</evidence>
<feature type="compositionally biased region" description="Polar residues" evidence="1">
    <location>
        <begin position="111"/>
        <end position="120"/>
    </location>
</feature>
<feature type="compositionally biased region" description="Polar residues" evidence="1">
    <location>
        <begin position="223"/>
        <end position="233"/>
    </location>
</feature>
<feature type="compositionally biased region" description="Low complexity" evidence="1">
    <location>
        <begin position="743"/>
        <end position="754"/>
    </location>
</feature>
<feature type="compositionally biased region" description="Polar residues" evidence="1">
    <location>
        <begin position="1535"/>
        <end position="1555"/>
    </location>
</feature>
<gene>
    <name evidence="5" type="primary">LOC106467297</name>
</gene>
<evidence type="ECO:0000313" key="4">
    <source>
        <dbReference type="Proteomes" id="UP000694941"/>
    </source>
</evidence>
<feature type="compositionally biased region" description="Polar residues" evidence="1">
    <location>
        <begin position="49"/>
        <end position="67"/>
    </location>
</feature>
<feature type="region of interest" description="Disordered" evidence="1">
    <location>
        <begin position="518"/>
        <end position="574"/>
    </location>
</feature>
<dbReference type="SMART" id="SM00228">
    <property type="entry name" value="PDZ"/>
    <property type="match status" value="1"/>
</dbReference>
<feature type="compositionally biased region" description="Polar residues" evidence="1">
    <location>
        <begin position="1067"/>
        <end position="1079"/>
    </location>
</feature>
<feature type="compositionally biased region" description="Low complexity" evidence="1">
    <location>
        <begin position="299"/>
        <end position="311"/>
    </location>
</feature>
<feature type="compositionally biased region" description="Basic and acidic residues" evidence="1">
    <location>
        <begin position="126"/>
        <end position="138"/>
    </location>
</feature>
<feature type="compositionally biased region" description="Basic and acidic residues" evidence="1">
    <location>
        <begin position="1099"/>
        <end position="1109"/>
    </location>
</feature>
<keyword evidence="4" id="KW-1185">Reference proteome</keyword>
<feature type="compositionally biased region" description="Basic and acidic residues" evidence="1">
    <location>
        <begin position="536"/>
        <end position="549"/>
    </location>
</feature>
<dbReference type="CDD" id="cd06714">
    <property type="entry name" value="PDZ_RIM-like"/>
    <property type="match status" value="1"/>
</dbReference>
<feature type="compositionally biased region" description="Basic and acidic residues" evidence="1">
    <location>
        <begin position="253"/>
        <end position="263"/>
    </location>
</feature>
<dbReference type="SUPFAM" id="SSF49562">
    <property type="entry name" value="C2 domain (Calcium/lipid-binding domain, CaLB)"/>
    <property type="match status" value="1"/>
</dbReference>
<feature type="region of interest" description="Disordered" evidence="1">
    <location>
        <begin position="955"/>
        <end position="979"/>
    </location>
</feature>
<evidence type="ECO:0000256" key="1">
    <source>
        <dbReference type="SAM" id="MobiDB-lite"/>
    </source>
</evidence>
<reference evidence="5" key="1">
    <citation type="submission" date="2025-08" db="UniProtKB">
        <authorList>
            <consortium name="RefSeq"/>
        </authorList>
    </citation>
    <scope>IDENTIFICATION</scope>
    <source>
        <tissue evidence="5">Muscle</tissue>
    </source>
</reference>
<dbReference type="PANTHER" id="PTHR14113">
    <property type="entry name" value="PICCOLO/BASSOON"/>
    <property type="match status" value="1"/>
</dbReference>
<dbReference type="GeneID" id="106467297"/>
<evidence type="ECO:0000313" key="5">
    <source>
        <dbReference type="RefSeq" id="XP_022251150.1"/>
    </source>
</evidence>
<dbReference type="Pfam" id="PF00595">
    <property type="entry name" value="PDZ"/>
    <property type="match status" value="1"/>
</dbReference>
<dbReference type="SUPFAM" id="SSF50156">
    <property type="entry name" value="PDZ domain-like"/>
    <property type="match status" value="1"/>
</dbReference>
<dbReference type="PANTHER" id="PTHR14113:SF6">
    <property type="entry name" value="PROTEIN PICCOLO"/>
    <property type="match status" value="1"/>
</dbReference>
<dbReference type="InterPro" id="IPR036034">
    <property type="entry name" value="PDZ_sf"/>
</dbReference>
<feature type="compositionally biased region" description="Basic and acidic residues" evidence="1">
    <location>
        <begin position="147"/>
        <end position="156"/>
    </location>
</feature>
<dbReference type="RefSeq" id="XP_022251150.1">
    <property type="nucleotide sequence ID" value="XM_022395442.1"/>
</dbReference>
<feature type="compositionally biased region" description="Polar residues" evidence="1">
    <location>
        <begin position="719"/>
        <end position="731"/>
    </location>
</feature>
<proteinExistence type="predicted"/>
<feature type="region of interest" description="Disordered" evidence="1">
    <location>
        <begin position="719"/>
        <end position="789"/>
    </location>
</feature>
<protein>
    <submittedName>
        <fullName evidence="5">Uncharacterized protein LOC106467297</fullName>
    </submittedName>
</protein>
<dbReference type="InterPro" id="IPR000008">
    <property type="entry name" value="C2_dom"/>
</dbReference>
<dbReference type="Proteomes" id="UP000694941">
    <property type="component" value="Unplaced"/>
</dbReference>
<sequence>MSEQEKLETRSSLVCVDCIHCPSQSTVKRPENSNNQTPRVLEDKKIQPDTFTGSSQVQRSFEPSTESLNIHESYNSVTECSKIQQSFKLETGLPGTQKPVLDNIVKPSRVQLPSLTSDPEPSSVHRPLEFTKQEHEDNIENSSPRDCPVEEADKKDRRGHLPAGFHENFEKEEEEEKESDEKIDAFTVSQPEVLLNRNLGDVHAISEEEDETSPAQFRLADSALNSDTASTLNHSRDVQQTHCKAPGINVRETSSRSEEKIDKPFNCVDTEEPSQIDGDILPQDGGQQQQCENEIREPSGQSGTQSLSQQTLAPTSFVEQKYHQYPEMSTDIPMSDSLRLINSITQVNSQNVVADNDNVSVPVTSVSRGDHHQQQVAQFSQPKAHQQIVLQAIPTKNLKNIDLQGQKKQKAKPDPQDWSPVSDLSPIMDVSPSVEAAEQEFMEKFRQKSEEAEQSKPIVHTTIPRATSGTISGMIADFNKALGLSGSYPIKNQKSKVNSTRNITMSPLRSLVDSVREDSALKDQNQNVVPQDAEEEHQAVSKPDKDSVASEHLPQPSTSRRIHRRLPQPTMEQMQAAVVMAAQTPRGKVSPQTMVKPIDTQNSLVNVPIKSLSSTPPISPSVLSGKLHDKKQSEQILAADSFTDQHLTNQKAFTSSHSVQSLISPVVLMCGVTSFVTSSTTTMTTVTSRQVIAGTSPLEPNYVESKPPTLGVEKDLCTKDSSLSRNGSAQNPRILKDKTGENSDTQSESDSSKSGKIRRKLPPLPRDQEPSPVSARRSKNRTRNLSIGSIPVHLAEKRWAQRTSSLDSAPQTRSTGDLIRMSRSDYHIQQSGKLGSQVSETATTYQKSTSSIHKSPLMAPVAVSQRLGLAEISLAGSKLPTYVQNLKQQMREELRTVSEEQQRLLDIRDKTRSLYRRSETDLASLLPSVWSDEPASEFDTHPPSTSPFIRRSISACTSPQESPKKSRHRRHASDPKHSRFLQIRDTLPTECDMTTFNSMKDHNTRSEAFKYFDFESIDRLLSYEGVGRVDWHQDGRQKNDHMVSERLSNIMSDKNFQTFSREMPRTRTVSQGSSHTLPATFNRPFDQWQRNLTAQFLSNEREKREENKSRKPRSWHPSPYVSEDEDDEITREEKKAKVKEEINRRRKKIEENCRLYDELHQVAKTLEANENRDSGYLLDQSIVYNQRTSDTTTCTTSDTFRLRQVDTARPTITGNVFQAIDELLKKEDYSTWSTESNAQSGSHYTTAPSIYSTASVSGYDYLANTGGDPKRHGNKSHSSAARFPENTVEDESIAKIAATFPTEKTPNINFRIRSQPLPHFDSIMSLSPMAEVSTPTPAMPLLPDMPTRSRKRLEDLGSSPIVSQLARDAYSDEVDADHSSEPNADCLETSGNATVRQARKAQDSIVQTSQKYDFPVKRILLTRDSKDRSVSGNGLGMKVVGGKEIPGNAGVIGAYIAKIYPGGVVETLGEVREGDRVLEWNGIPLTGKTYEDVQRLVAASRDEVEIVIRDDVIVHDSRAHQRRSPRKGPRDLRNSPESGKSNSNQRTISDYNSNIGPDETDTVPNDHTISNSSSYDNVETIDLADQKPKGLVRSNCSPLPGSDNYEPLLTPKLQCAPERVPHSKPGLGTSTISVCNHHPSPIWTSSPNPSPKSISVSESNKYKLDWRTTKPETFYYSTSYTLEQLTPWDSVTNTIMDPQACDSVTNTIMDPQTWDSVTNTIMDPQAWDSVTNTIMKPQAWDSLTNTIMDPQSWGSLQVWYDSKESILYITILRARALLTARDNSGLPDPFVKCYLLPDRSMENLRRTRYFSRCSSPEWKQTMVYPDVPPEDLPNRFFEISVWNYDIYRPNEFLGEIVLDLSDETILEDQPRWYKLHDHDESHYPWDPAGGPRTSYSLGSLGSEASGGSGRKATRLNSLALRFPFSTSADEIKRHVSHEKKFIKPFRRKSFGSTSFAKGMVELDN</sequence>
<feature type="region of interest" description="Disordered" evidence="1">
    <location>
        <begin position="1368"/>
        <end position="1391"/>
    </location>
</feature>
<dbReference type="Gene3D" id="2.30.42.10">
    <property type="match status" value="1"/>
</dbReference>
<feature type="region of interest" description="Disordered" evidence="1">
    <location>
        <begin position="24"/>
        <end position="67"/>
    </location>
</feature>
<feature type="region of interest" description="Disordered" evidence="1">
    <location>
        <begin position="1265"/>
        <end position="1287"/>
    </location>
</feature>
<dbReference type="InterPro" id="IPR052098">
    <property type="entry name" value="Presynaptic_Scaffold_Bsn/Pclo"/>
</dbReference>
<feature type="region of interest" description="Disordered" evidence="1">
    <location>
        <begin position="404"/>
        <end position="427"/>
    </location>
</feature>
<feature type="region of interest" description="Disordered" evidence="1">
    <location>
        <begin position="92"/>
        <end position="311"/>
    </location>
</feature>
<dbReference type="Gene3D" id="2.60.40.150">
    <property type="entry name" value="C2 domain"/>
    <property type="match status" value="1"/>
</dbReference>
<feature type="compositionally biased region" description="Polar residues" evidence="1">
    <location>
        <begin position="1562"/>
        <end position="1577"/>
    </location>
</feature>
<evidence type="ECO:0000259" key="2">
    <source>
        <dbReference type="PROSITE" id="PS50004"/>
    </source>
</evidence>
<name>A0ABM1T5J4_LIMPO</name>
<feature type="domain" description="PDZ" evidence="3">
    <location>
        <begin position="1418"/>
        <end position="1512"/>
    </location>
</feature>
<feature type="region of interest" description="Disordered" evidence="1">
    <location>
        <begin position="1096"/>
        <end position="1132"/>
    </location>
</feature>
<feature type="domain" description="C2" evidence="2">
    <location>
        <begin position="1748"/>
        <end position="1873"/>
    </location>
</feature>
<feature type="region of interest" description="Disordered" evidence="1">
    <location>
        <begin position="1517"/>
        <end position="1579"/>
    </location>
</feature>
<dbReference type="Pfam" id="PF00168">
    <property type="entry name" value="C2"/>
    <property type="match status" value="1"/>
</dbReference>
<dbReference type="SMART" id="SM00239">
    <property type="entry name" value="C2"/>
    <property type="match status" value="1"/>
</dbReference>
<feature type="compositionally biased region" description="Polar residues" evidence="1">
    <location>
        <begin position="24"/>
        <end position="38"/>
    </location>
</feature>
<dbReference type="PROSITE" id="PS50106">
    <property type="entry name" value="PDZ"/>
    <property type="match status" value="1"/>
</dbReference>